<dbReference type="PROSITE" id="PS50931">
    <property type="entry name" value="HTH_LYSR"/>
    <property type="match status" value="1"/>
</dbReference>
<reference evidence="6 7" key="1">
    <citation type="submission" date="2017-05" db="EMBL/GenBank/DDBJ databases">
        <authorList>
            <person name="Varghese N."/>
            <person name="Submissions S."/>
        </authorList>
    </citation>
    <scope>NUCLEOTIDE SEQUENCE [LARGE SCALE GENOMIC DNA]</scope>
    <source>
        <strain evidence="6 7">DSM 28009</strain>
    </source>
</reference>
<proteinExistence type="inferred from homology"/>
<organism evidence="6 7">
    <name type="scientific">Ruegeria faecimaris</name>
    <dbReference type="NCBI Taxonomy" id="686389"/>
    <lineage>
        <taxon>Bacteria</taxon>
        <taxon>Pseudomonadati</taxon>
        <taxon>Pseudomonadota</taxon>
        <taxon>Alphaproteobacteria</taxon>
        <taxon>Rhodobacterales</taxon>
        <taxon>Roseobacteraceae</taxon>
        <taxon>Ruegeria</taxon>
    </lineage>
</organism>
<keyword evidence="3" id="KW-0238">DNA-binding</keyword>
<evidence type="ECO:0000313" key="6">
    <source>
        <dbReference type="EMBL" id="SMO96493.1"/>
    </source>
</evidence>
<dbReference type="Pfam" id="PF03466">
    <property type="entry name" value="LysR_substrate"/>
    <property type="match status" value="1"/>
</dbReference>
<accession>A0A521FJV4</accession>
<dbReference type="Gene3D" id="3.40.190.10">
    <property type="entry name" value="Periplasmic binding protein-like II"/>
    <property type="match status" value="2"/>
</dbReference>
<dbReference type="GO" id="GO:0003700">
    <property type="term" value="F:DNA-binding transcription factor activity"/>
    <property type="evidence" value="ECO:0007669"/>
    <property type="project" value="InterPro"/>
</dbReference>
<dbReference type="EMBL" id="FXTE01000030">
    <property type="protein sequence ID" value="SMO96493.1"/>
    <property type="molecule type" value="Genomic_DNA"/>
</dbReference>
<evidence type="ECO:0000259" key="5">
    <source>
        <dbReference type="PROSITE" id="PS50931"/>
    </source>
</evidence>
<keyword evidence="7" id="KW-1185">Reference proteome</keyword>
<evidence type="ECO:0000256" key="3">
    <source>
        <dbReference type="ARBA" id="ARBA00023125"/>
    </source>
</evidence>
<dbReference type="AlphaFoldDB" id="A0A521FJV4"/>
<dbReference type="SUPFAM" id="SSF53850">
    <property type="entry name" value="Periplasmic binding protein-like II"/>
    <property type="match status" value="1"/>
</dbReference>
<dbReference type="GO" id="GO:0003677">
    <property type="term" value="F:DNA binding"/>
    <property type="evidence" value="ECO:0007669"/>
    <property type="project" value="UniProtKB-KW"/>
</dbReference>
<sequence>MENLDSDLLRTFVAVADAGSVTEGAARIHRSQSATSLQIKRLEAILGQPVFDRHGRGVVLSDTGRKLFPVAQDVTARLDAALREISQNTVSGKLRLGIPDDHGRTKLAAIIATFTRHHPKVELDVTCALSTSFPEALDKGSLDLAVYEVENPSSQEEVLYEDPTCWVSSVRWNFQIDESLPVALFDHACWWRDAAVNSLQARGEPYRVVYSSQSVSGVIAAVEAGIAVGLLGRSSFHAGLSVVNDALGFGNTPASKLVMASSKPKEQGPQDAMKEAIRAAFMAKP</sequence>
<evidence type="ECO:0000256" key="4">
    <source>
        <dbReference type="ARBA" id="ARBA00023163"/>
    </source>
</evidence>
<gene>
    <name evidence="6" type="ORF">SAMN06265380_1303</name>
</gene>
<dbReference type="PRINTS" id="PR00039">
    <property type="entry name" value="HTHLYSR"/>
</dbReference>
<evidence type="ECO:0000256" key="1">
    <source>
        <dbReference type="ARBA" id="ARBA00009437"/>
    </source>
</evidence>
<dbReference type="PANTHER" id="PTHR30579">
    <property type="entry name" value="TRANSCRIPTIONAL REGULATOR"/>
    <property type="match status" value="1"/>
</dbReference>
<dbReference type="PANTHER" id="PTHR30579:SF7">
    <property type="entry name" value="HTH-TYPE TRANSCRIPTIONAL REGULATOR LRHA-RELATED"/>
    <property type="match status" value="1"/>
</dbReference>
<dbReference type="RefSeq" id="WP_142640415.1">
    <property type="nucleotide sequence ID" value="NZ_FXTE01000030.1"/>
</dbReference>
<dbReference type="InterPro" id="IPR050176">
    <property type="entry name" value="LTTR"/>
</dbReference>
<dbReference type="SUPFAM" id="SSF46785">
    <property type="entry name" value="Winged helix' DNA-binding domain"/>
    <property type="match status" value="1"/>
</dbReference>
<dbReference type="Proteomes" id="UP000319555">
    <property type="component" value="Unassembled WGS sequence"/>
</dbReference>
<dbReference type="Pfam" id="PF00126">
    <property type="entry name" value="HTH_1"/>
    <property type="match status" value="1"/>
</dbReference>
<keyword evidence="2" id="KW-0805">Transcription regulation</keyword>
<comment type="similarity">
    <text evidence="1">Belongs to the LysR transcriptional regulatory family.</text>
</comment>
<feature type="domain" description="HTH lysR-type" evidence="5">
    <location>
        <begin position="4"/>
        <end position="61"/>
    </location>
</feature>
<dbReference type="InterPro" id="IPR036388">
    <property type="entry name" value="WH-like_DNA-bd_sf"/>
</dbReference>
<dbReference type="InterPro" id="IPR005119">
    <property type="entry name" value="LysR_subst-bd"/>
</dbReference>
<dbReference type="InterPro" id="IPR000847">
    <property type="entry name" value="LysR_HTH_N"/>
</dbReference>
<dbReference type="Gene3D" id="1.10.10.10">
    <property type="entry name" value="Winged helix-like DNA-binding domain superfamily/Winged helix DNA-binding domain"/>
    <property type="match status" value="1"/>
</dbReference>
<protein>
    <submittedName>
        <fullName evidence="6">Transcriptional regulator</fullName>
    </submittedName>
</protein>
<evidence type="ECO:0000313" key="7">
    <source>
        <dbReference type="Proteomes" id="UP000319555"/>
    </source>
</evidence>
<evidence type="ECO:0000256" key="2">
    <source>
        <dbReference type="ARBA" id="ARBA00023015"/>
    </source>
</evidence>
<keyword evidence="4" id="KW-0804">Transcription</keyword>
<dbReference type="InterPro" id="IPR036390">
    <property type="entry name" value="WH_DNA-bd_sf"/>
</dbReference>
<dbReference type="OrthoDB" id="9803735at2"/>
<name>A0A521FJV4_9RHOB</name>